<organism evidence="3 4">
    <name type="scientific">Mycobacterium terramassiliense</name>
    <dbReference type="NCBI Taxonomy" id="1841859"/>
    <lineage>
        <taxon>Bacteria</taxon>
        <taxon>Bacillati</taxon>
        <taxon>Actinomycetota</taxon>
        <taxon>Actinomycetes</taxon>
        <taxon>Mycobacteriales</taxon>
        <taxon>Mycobacteriaceae</taxon>
        <taxon>Mycobacterium</taxon>
    </lineage>
</organism>
<dbReference type="EMBL" id="FTRV01000015">
    <property type="protein sequence ID" value="SPM30327.1"/>
    <property type="molecule type" value="Genomic_DNA"/>
</dbReference>
<evidence type="ECO:0000313" key="3">
    <source>
        <dbReference type="EMBL" id="SPM30327.1"/>
    </source>
</evidence>
<dbReference type="InterPro" id="IPR029051">
    <property type="entry name" value="DUF4352"/>
</dbReference>
<dbReference type="Proteomes" id="UP000241595">
    <property type="component" value="Unassembled WGS sequence"/>
</dbReference>
<feature type="non-terminal residue" evidence="3">
    <location>
        <position position="1"/>
    </location>
</feature>
<evidence type="ECO:0000259" key="2">
    <source>
        <dbReference type="Pfam" id="PF11611"/>
    </source>
</evidence>
<evidence type="ECO:0000313" key="4">
    <source>
        <dbReference type="Proteomes" id="UP000241595"/>
    </source>
</evidence>
<dbReference type="AlphaFoldDB" id="A0A2U3NFP1"/>
<dbReference type="InterPro" id="IPR029050">
    <property type="entry name" value="Immunoprotect_excell_Ig-like"/>
</dbReference>
<evidence type="ECO:0000256" key="1">
    <source>
        <dbReference type="ARBA" id="ARBA00022729"/>
    </source>
</evidence>
<accession>A0A2U3NFP1</accession>
<proteinExistence type="predicted"/>
<keyword evidence="4" id="KW-1185">Reference proteome</keyword>
<dbReference type="Gene3D" id="2.60.40.1240">
    <property type="match status" value="1"/>
</dbReference>
<protein>
    <recommendedName>
        <fullName evidence="2">DUF4352 domain-containing protein</fullName>
    </recommendedName>
</protein>
<sequence>VTDPLRARQARFHLVRLGQLAIDDDFVFLLTFVDRSEQATAKRAFVNAHLTMTNTGTEPKVFSAADQKLKVEGVVFHVDNGAALSTALAGGVTVFPGARVSVVLSFDVPADTPRWGALELHASAASPGVGVAFPRQISETEIRAQRRSADSWGFGD</sequence>
<feature type="domain" description="DUF4352" evidence="2">
    <location>
        <begin position="21"/>
        <end position="122"/>
    </location>
</feature>
<name>A0A2U3NFP1_9MYCO</name>
<gene>
    <name evidence="3" type="ORF">MTAB308_3830</name>
</gene>
<reference evidence="3 4" key="1">
    <citation type="submission" date="2017-01" db="EMBL/GenBank/DDBJ databases">
        <authorList>
            <consortium name="Urmite Genomes"/>
        </authorList>
    </citation>
    <scope>NUCLEOTIDE SEQUENCE [LARGE SCALE GENOMIC DNA]</scope>
    <source>
        <strain evidence="3 4">AB308</strain>
    </source>
</reference>
<keyword evidence="1" id="KW-0732">Signal</keyword>
<dbReference type="Pfam" id="PF11611">
    <property type="entry name" value="DUF4352"/>
    <property type="match status" value="1"/>
</dbReference>